<keyword evidence="3" id="KW-1185">Reference proteome</keyword>
<proteinExistence type="predicted"/>
<comment type="caution">
    <text evidence="2">The sequence shown here is derived from an EMBL/GenBank/DDBJ whole genome shotgun (WGS) entry which is preliminary data.</text>
</comment>
<keyword evidence="1" id="KW-0472">Membrane</keyword>
<name>A0A168H5S9_MUCCL</name>
<dbReference type="VEuPathDB" id="FungiDB:MUCCIDRAFT_157393"/>
<accession>A0A168H5S9</accession>
<sequence>MSLAYLSLSLSGGMRLRASTPFLTKFEDGHHGGKAMVMAMALVDEEEGHKNRPLAHRGVQVYGILYGVYKIFGMIFTWFNPT</sequence>
<feature type="transmembrane region" description="Helical" evidence="1">
    <location>
        <begin position="59"/>
        <end position="79"/>
    </location>
</feature>
<reference evidence="2 3" key="1">
    <citation type="submission" date="2015-06" db="EMBL/GenBank/DDBJ databases">
        <title>Expansion of signal transduction pathways in fungi by whole-genome duplication.</title>
        <authorList>
            <consortium name="DOE Joint Genome Institute"/>
            <person name="Corrochano L.M."/>
            <person name="Kuo A."/>
            <person name="Marcet-Houben M."/>
            <person name="Polaino S."/>
            <person name="Salamov A."/>
            <person name="Villalobos J.M."/>
            <person name="Alvarez M.I."/>
            <person name="Avalos J."/>
            <person name="Benito E.P."/>
            <person name="Benoit I."/>
            <person name="Burger G."/>
            <person name="Camino L.P."/>
            <person name="Canovas D."/>
            <person name="Cerda-Olmedo E."/>
            <person name="Cheng J.-F."/>
            <person name="Dominguez A."/>
            <person name="Elias M."/>
            <person name="Eslava A.P."/>
            <person name="Glaser F."/>
            <person name="Grimwood J."/>
            <person name="Gutierrez G."/>
            <person name="Heitman J."/>
            <person name="Henrissat B."/>
            <person name="Iturriaga E.A."/>
            <person name="Lang B.F."/>
            <person name="Lavin J.L."/>
            <person name="Lee S."/>
            <person name="Li W."/>
            <person name="Lindquist E."/>
            <person name="Lopez-Garcia S."/>
            <person name="Luque E.M."/>
            <person name="Marcos A.T."/>
            <person name="Martin J."/>
            <person name="Mccluskey K."/>
            <person name="Medina H.R."/>
            <person name="Miralles-Duran A."/>
            <person name="Miyazaki A."/>
            <person name="Munoz-Torres E."/>
            <person name="Oguiza J.A."/>
            <person name="Ohm R."/>
            <person name="Olmedo M."/>
            <person name="Orejas M."/>
            <person name="Ortiz-Castellanos L."/>
            <person name="Pisabarro A.G."/>
            <person name="Rodriguez-Romero J."/>
            <person name="Ruiz-Herrera J."/>
            <person name="Ruiz-Vazquez R."/>
            <person name="Sanz C."/>
            <person name="Schackwitz W."/>
            <person name="Schmutz J."/>
            <person name="Shahriari M."/>
            <person name="Shelest E."/>
            <person name="Silva-Franco F."/>
            <person name="Soanes D."/>
            <person name="Syed K."/>
            <person name="Tagua V.G."/>
            <person name="Talbot N.J."/>
            <person name="Thon M."/>
            <person name="De Vries R.P."/>
            <person name="Wiebenga A."/>
            <person name="Yadav J.S."/>
            <person name="Braun E.L."/>
            <person name="Baker S."/>
            <person name="Garre V."/>
            <person name="Horwitz B."/>
            <person name="Torres-Martinez S."/>
            <person name="Idnurm A."/>
            <person name="Herrera-Estrella A."/>
            <person name="Gabaldon T."/>
            <person name="Grigoriev I.V."/>
        </authorList>
    </citation>
    <scope>NUCLEOTIDE SEQUENCE [LARGE SCALE GENOMIC DNA]</scope>
    <source>
        <strain evidence="2 3">CBS 277.49</strain>
    </source>
</reference>
<dbReference type="EMBL" id="AMYB01000010">
    <property type="protein sequence ID" value="OAC98400.1"/>
    <property type="molecule type" value="Genomic_DNA"/>
</dbReference>
<evidence type="ECO:0000256" key="1">
    <source>
        <dbReference type="SAM" id="Phobius"/>
    </source>
</evidence>
<dbReference type="AlphaFoldDB" id="A0A168H5S9"/>
<keyword evidence="1" id="KW-1133">Transmembrane helix</keyword>
<gene>
    <name evidence="2" type="ORF">MUCCIDRAFT_157393</name>
</gene>
<keyword evidence="1" id="KW-0812">Transmembrane</keyword>
<evidence type="ECO:0000313" key="3">
    <source>
        <dbReference type="Proteomes" id="UP000077051"/>
    </source>
</evidence>
<organism evidence="2 3">
    <name type="scientific">Mucor lusitanicus CBS 277.49</name>
    <dbReference type="NCBI Taxonomy" id="747725"/>
    <lineage>
        <taxon>Eukaryota</taxon>
        <taxon>Fungi</taxon>
        <taxon>Fungi incertae sedis</taxon>
        <taxon>Mucoromycota</taxon>
        <taxon>Mucoromycotina</taxon>
        <taxon>Mucoromycetes</taxon>
        <taxon>Mucorales</taxon>
        <taxon>Mucorineae</taxon>
        <taxon>Mucoraceae</taxon>
        <taxon>Mucor</taxon>
    </lineage>
</organism>
<dbReference type="Proteomes" id="UP000077051">
    <property type="component" value="Unassembled WGS sequence"/>
</dbReference>
<evidence type="ECO:0000313" key="2">
    <source>
        <dbReference type="EMBL" id="OAC98400.1"/>
    </source>
</evidence>
<protein>
    <submittedName>
        <fullName evidence="2">Uncharacterized protein</fullName>
    </submittedName>
</protein>